<organism evidence="7 8">
    <name type="scientific">Ascobolus immersus RN42</name>
    <dbReference type="NCBI Taxonomy" id="1160509"/>
    <lineage>
        <taxon>Eukaryota</taxon>
        <taxon>Fungi</taxon>
        <taxon>Dikarya</taxon>
        <taxon>Ascomycota</taxon>
        <taxon>Pezizomycotina</taxon>
        <taxon>Pezizomycetes</taxon>
        <taxon>Pezizales</taxon>
        <taxon>Ascobolaceae</taxon>
        <taxon>Ascobolus</taxon>
    </lineage>
</organism>
<sequence>MGQGHSNEEAASSSTFSIDQAPHLLAKRFASKCFQPVELYSLRDNFKSLADTSNDGKQYWKEDTFIKFLSIPDALGDGVGSLLYNSVTFLGSLPLTDAGPAICDADTLVKAVAIYTGRYTRALTGASSTAAIKLIFRSFAVLDKVEGVSAGDGTPMEPKEDPFVIGDSEDEEDEITIASLEALDAGKDDISKDKKRKTQFYIPREDFKKIVLLALFTAAIEPQQSLSVFVDRLTPEGLQSLQETAECVVKAVRMKEGKGVIYKDFKAAINTSLPYFLESFAPLFEHLLFAKSTDFSSLPTASSDTAATTAEKQPSILASLLSTDTDPNILTIDLLSQISFFLPPTTLFHNVRPLYTASQHGFSLGSFETKVHKWSAPTILLIKGTRLTTATPSYAQPFLKRLPLAPLPFGSTSTDEDENTTLIFGAYIEAPWKNTLRSCFGTSSTKLFQLSPVHEVWQGNPNSEDFVYFNRQSDLTIGCAVPKSSNSHLTQYTAPLLPVAPISLSIDSGLEFGYLHHAGHHSNAAFRQNRDSPREAGAEWQERFEIQEIEVWGCGGDKEAEEQRKKWAWEEREAELRKRINIGKGDIEADRALLEMAGIIGGGRSGGSIG</sequence>
<dbReference type="STRING" id="1160509.A0A3N4IV96"/>
<dbReference type="AlphaFoldDB" id="A0A3N4IV96"/>
<keyword evidence="8" id="KW-1185">Reference proteome</keyword>
<keyword evidence="5" id="KW-0963">Cytoplasm</keyword>
<dbReference type="InterPro" id="IPR006571">
    <property type="entry name" value="TLDc_dom"/>
</dbReference>
<dbReference type="Proteomes" id="UP000275078">
    <property type="component" value="Unassembled WGS sequence"/>
</dbReference>
<dbReference type="OrthoDB" id="289228at2759"/>
<name>A0A3N4IV96_ASCIM</name>
<proteinExistence type="inferred from homology"/>
<evidence type="ECO:0000256" key="4">
    <source>
        <dbReference type="ARBA" id="ARBA00015163"/>
    </source>
</evidence>
<evidence type="ECO:0000256" key="5">
    <source>
        <dbReference type="ARBA" id="ARBA00022490"/>
    </source>
</evidence>
<comment type="similarity">
    <text evidence="3">Belongs to the RTC5 family.</text>
</comment>
<evidence type="ECO:0000256" key="3">
    <source>
        <dbReference type="ARBA" id="ARBA00006731"/>
    </source>
</evidence>
<dbReference type="PANTHER" id="PTHR23354:SF130">
    <property type="entry name" value="RESTRICTION OF TELOMERE CAPPING PROTEIN 5"/>
    <property type="match status" value="1"/>
</dbReference>
<evidence type="ECO:0000313" key="7">
    <source>
        <dbReference type="EMBL" id="RPA85534.1"/>
    </source>
</evidence>
<reference evidence="7 8" key="1">
    <citation type="journal article" date="2018" name="Nat. Ecol. Evol.">
        <title>Pezizomycetes genomes reveal the molecular basis of ectomycorrhizal truffle lifestyle.</title>
        <authorList>
            <person name="Murat C."/>
            <person name="Payen T."/>
            <person name="Noel B."/>
            <person name="Kuo A."/>
            <person name="Morin E."/>
            <person name="Chen J."/>
            <person name="Kohler A."/>
            <person name="Krizsan K."/>
            <person name="Balestrini R."/>
            <person name="Da Silva C."/>
            <person name="Montanini B."/>
            <person name="Hainaut M."/>
            <person name="Levati E."/>
            <person name="Barry K.W."/>
            <person name="Belfiori B."/>
            <person name="Cichocki N."/>
            <person name="Clum A."/>
            <person name="Dockter R.B."/>
            <person name="Fauchery L."/>
            <person name="Guy J."/>
            <person name="Iotti M."/>
            <person name="Le Tacon F."/>
            <person name="Lindquist E.A."/>
            <person name="Lipzen A."/>
            <person name="Malagnac F."/>
            <person name="Mello A."/>
            <person name="Molinier V."/>
            <person name="Miyauchi S."/>
            <person name="Poulain J."/>
            <person name="Riccioni C."/>
            <person name="Rubini A."/>
            <person name="Sitrit Y."/>
            <person name="Splivallo R."/>
            <person name="Traeger S."/>
            <person name="Wang M."/>
            <person name="Zifcakova L."/>
            <person name="Wipf D."/>
            <person name="Zambonelli A."/>
            <person name="Paolocci F."/>
            <person name="Nowrousian M."/>
            <person name="Ottonello S."/>
            <person name="Baldrian P."/>
            <person name="Spatafora J.W."/>
            <person name="Henrissat B."/>
            <person name="Nagy L.G."/>
            <person name="Aury J.M."/>
            <person name="Wincker P."/>
            <person name="Grigoriev I.V."/>
            <person name="Bonfante P."/>
            <person name="Martin F.M."/>
        </authorList>
    </citation>
    <scope>NUCLEOTIDE SEQUENCE [LARGE SCALE GENOMIC DNA]</scope>
    <source>
        <strain evidence="7 8">RN42</strain>
    </source>
</reference>
<feature type="domain" description="TLDc" evidence="6">
    <location>
        <begin position="328"/>
        <end position="555"/>
    </location>
</feature>
<dbReference type="Pfam" id="PF07534">
    <property type="entry name" value="TLD"/>
    <property type="match status" value="1"/>
</dbReference>
<dbReference type="SMART" id="SM00584">
    <property type="entry name" value="TLDc"/>
    <property type="match status" value="1"/>
</dbReference>
<dbReference type="GO" id="GO:0006979">
    <property type="term" value="P:response to oxidative stress"/>
    <property type="evidence" value="ECO:0007669"/>
    <property type="project" value="TreeGrafter"/>
</dbReference>
<dbReference type="EMBL" id="ML119653">
    <property type="protein sequence ID" value="RPA85534.1"/>
    <property type="molecule type" value="Genomic_DNA"/>
</dbReference>
<evidence type="ECO:0000313" key="8">
    <source>
        <dbReference type="Proteomes" id="UP000275078"/>
    </source>
</evidence>
<comment type="subcellular location">
    <subcellularLocation>
        <location evidence="2">Cytoplasm</location>
    </subcellularLocation>
</comment>
<evidence type="ECO:0000259" key="6">
    <source>
        <dbReference type="PROSITE" id="PS51886"/>
    </source>
</evidence>
<comment type="function">
    <text evidence="1">May be involved in a process influencing telomere capping.</text>
</comment>
<evidence type="ECO:0000256" key="2">
    <source>
        <dbReference type="ARBA" id="ARBA00004496"/>
    </source>
</evidence>
<gene>
    <name evidence="7" type="ORF">BJ508DRAFT_411940</name>
</gene>
<protein>
    <recommendedName>
        <fullName evidence="4">Restriction of telomere capping protein 5</fullName>
    </recommendedName>
</protein>
<accession>A0A3N4IV96</accession>
<evidence type="ECO:0000256" key="1">
    <source>
        <dbReference type="ARBA" id="ARBA00002738"/>
    </source>
</evidence>
<dbReference type="GO" id="GO:0005634">
    <property type="term" value="C:nucleus"/>
    <property type="evidence" value="ECO:0007669"/>
    <property type="project" value="TreeGrafter"/>
</dbReference>
<dbReference type="PROSITE" id="PS51886">
    <property type="entry name" value="TLDC"/>
    <property type="match status" value="1"/>
</dbReference>
<dbReference type="PANTHER" id="PTHR23354">
    <property type="entry name" value="NUCLEOLAR PROTEIN 7/ESTROGEN RECEPTOR COACTIVATOR-RELATED"/>
    <property type="match status" value="1"/>
</dbReference>
<dbReference type="GO" id="GO:0005737">
    <property type="term" value="C:cytoplasm"/>
    <property type="evidence" value="ECO:0007669"/>
    <property type="project" value="UniProtKB-SubCell"/>
</dbReference>